<keyword evidence="7" id="KW-1185">Reference proteome</keyword>
<dbReference type="GO" id="GO:0005634">
    <property type="term" value="C:nucleus"/>
    <property type="evidence" value="ECO:0007669"/>
    <property type="project" value="TreeGrafter"/>
</dbReference>
<dbReference type="GO" id="GO:0046856">
    <property type="term" value="P:phosphatidylinositol dephosphorylation"/>
    <property type="evidence" value="ECO:0007669"/>
    <property type="project" value="TreeGrafter"/>
</dbReference>
<dbReference type="PROSITE" id="PS50056">
    <property type="entry name" value="TYR_PHOSPHATASE_2"/>
    <property type="match status" value="1"/>
</dbReference>
<dbReference type="PROSITE" id="PS51181">
    <property type="entry name" value="PPASE_TENSIN"/>
    <property type="match status" value="1"/>
</dbReference>
<dbReference type="PANTHER" id="PTHR12305">
    <property type="entry name" value="PHOSPHATASE WITH HOMOLOGY TO TENSIN"/>
    <property type="match status" value="1"/>
</dbReference>
<evidence type="ECO:0000313" key="6">
    <source>
        <dbReference type="EMBL" id="CAI6334155.1"/>
    </source>
</evidence>
<dbReference type="GO" id="GO:0005829">
    <property type="term" value="C:cytosol"/>
    <property type="evidence" value="ECO:0007669"/>
    <property type="project" value="TreeGrafter"/>
</dbReference>
<dbReference type="InterPro" id="IPR000387">
    <property type="entry name" value="Tyr_Pase_dom"/>
</dbReference>
<dbReference type="GO" id="GO:0043491">
    <property type="term" value="P:phosphatidylinositol 3-kinase/protein kinase B signal transduction"/>
    <property type="evidence" value="ECO:0007669"/>
    <property type="project" value="TreeGrafter"/>
</dbReference>
<dbReference type="EC" id="3.1.3.67" evidence="1"/>
<organism evidence="6 7">
    <name type="scientific">Periconia digitata</name>
    <dbReference type="NCBI Taxonomy" id="1303443"/>
    <lineage>
        <taxon>Eukaryota</taxon>
        <taxon>Fungi</taxon>
        <taxon>Dikarya</taxon>
        <taxon>Ascomycota</taxon>
        <taxon>Pezizomycotina</taxon>
        <taxon>Dothideomycetes</taxon>
        <taxon>Pleosporomycetidae</taxon>
        <taxon>Pleosporales</taxon>
        <taxon>Massarineae</taxon>
        <taxon>Periconiaceae</taxon>
        <taxon>Periconia</taxon>
    </lineage>
</organism>
<dbReference type="CDD" id="cd14497">
    <property type="entry name" value="PTP_PTEN-like"/>
    <property type="match status" value="1"/>
</dbReference>
<feature type="domain" description="Tyrosine specific protein phosphatases" evidence="4">
    <location>
        <begin position="141"/>
        <end position="197"/>
    </location>
</feature>
<dbReference type="InterPro" id="IPR029021">
    <property type="entry name" value="Prot-tyrosine_phosphatase-like"/>
</dbReference>
<dbReference type="InterPro" id="IPR016130">
    <property type="entry name" value="Tyr_Pase_AS"/>
</dbReference>
<dbReference type="GO" id="GO:0005886">
    <property type="term" value="C:plasma membrane"/>
    <property type="evidence" value="ECO:0007669"/>
    <property type="project" value="TreeGrafter"/>
</dbReference>
<dbReference type="AlphaFoldDB" id="A0A9W4UDZ1"/>
<feature type="compositionally biased region" description="Basic and acidic residues" evidence="3">
    <location>
        <begin position="608"/>
        <end position="622"/>
    </location>
</feature>
<evidence type="ECO:0000256" key="3">
    <source>
        <dbReference type="SAM" id="MobiDB-lite"/>
    </source>
</evidence>
<name>A0A9W4UDZ1_9PLEO</name>
<evidence type="ECO:0000259" key="5">
    <source>
        <dbReference type="PROSITE" id="PS51181"/>
    </source>
</evidence>
<protein>
    <recommendedName>
        <fullName evidence="1">phosphatidylinositol-3,4,5-trisphosphate 3-phosphatase</fullName>
        <ecNumber evidence="1">3.1.3.67</ecNumber>
    </recommendedName>
</protein>
<dbReference type="Gene3D" id="3.90.190.10">
    <property type="entry name" value="Protein tyrosine phosphatase superfamily"/>
    <property type="match status" value="1"/>
</dbReference>
<keyword evidence="2" id="KW-0378">Hydrolase</keyword>
<dbReference type="InterPro" id="IPR029023">
    <property type="entry name" value="Tensin_phosphatase"/>
</dbReference>
<dbReference type="PANTHER" id="PTHR12305:SF81">
    <property type="entry name" value="PHOSPHATIDYLINOSITOL 3,4,5-TRISPHOSPHATE 3-PHOSPHATASE AND DUAL-SPECIFICITY PROTEIN PHOSPHATASE PTEN"/>
    <property type="match status" value="1"/>
</dbReference>
<feature type="compositionally biased region" description="Low complexity" evidence="3">
    <location>
        <begin position="489"/>
        <end position="500"/>
    </location>
</feature>
<dbReference type="Proteomes" id="UP001152607">
    <property type="component" value="Unassembled WGS sequence"/>
</dbReference>
<evidence type="ECO:0000313" key="7">
    <source>
        <dbReference type="Proteomes" id="UP001152607"/>
    </source>
</evidence>
<evidence type="ECO:0000256" key="2">
    <source>
        <dbReference type="ARBA" id="ARBA00022801"/>
    </source>
</evidence>
<dbReference type="InterPro" id="IPR051281">
    <property type="entry name" value="Dual-spec_lipid-protein_phosph"/>
</dbReference>
<evidence type="ECO:0000259" key="4">
    <source>
        <dbReference type="PROSITE" id="PS50056"/>
    </source>
</evidence>
<evidence type="ECO:0000256" key="1">
    <source>
        <dbReference type="ARBA" id="ARBA00013015"/>
    </source>
</evidence>
<comment type="caution">
    <text evidence="6">The sequence shown here is derived from an EMBL/GenBank/DDBJ whole genome shotgun (WGS) entry which is preliminary data.</text>
</comment>
<dbReference type="GO" id="GO:0051896">
    <property type="term" value="P:regulation of phosphatidylinositol 3-kinase/protein kinase B signal transduction"/>
    <property type="evidence" value="ECO:0007669"/>
    <property type="project" value="TreeGrafter"/>
</dbReference>
<dbReference type="PROSITE" id="PS00383">
    <property type="entry name" value="TYR_PHOSPHATASE_1"/>
    <property type="match status" value="1"/>
</dbReference>
<dbReference type="EMBL" id="CAOQHR010000004">
    <property type="protein sequence ID" value="CAI6334155.1"/>
    <property type="molecule type" value="Genomic_DNA"/>
</dbReference>
<feature type="region of interest" description="Disordered" evidence="3">
    <location>
        <begin position="295"/>
        <end position="320"/>
    </location>
</feature>
<dbReference type="GO" id="GO:0004725">
    <property type="term" value="F:protein tyrosine phosphatase activity"/>
    <property type="evidence" value="ECO:0007669"/>
    <property type="project" value="TreeGrafter"/>
</dbReference>
<dbReference type="GO" id="GO:0042995">
    <property type="term" value="C:cell projection"/>
    <property type="evidence" value="ECO:0007669"/>
    <property type="project" value="TreeGrafter"/>
</dbReference>
<accession>A0A9W4UDZ1</accession>
<feature type="compositionally biased region" description="Polar residues" evidence="3">
    <location>
        <begin position="593"/>
        <end position="607"/>
    </location>
</feature>
<reference evidence="6" key="1">
    <citation type="submission" date="2023-01" db="EMBL/GenBank/DDBJ databases">
        <authorList>
            <person name="Van Ghelder C."/>
            <person name="Rancurel C."/>
        </authorList>
    </citation>
    <scope>NUCLEOTIDE SEQUENCE</scope>
    <source>
        <strain evidence="6">CNCM I-4278</strain>
    </source>
</reference>
<dbReference type="OrthoDB" id="16692at2759"/>
<gene>
    <name evidence="6" type="ORF">PDIGIT_LOCUS7209</name>
</gene>
<dbReference type="InterPro" id="IPR000340">
    <property type="entry name" value="Dual-sp_phosphatase_cat-dom"/>
</dbReference>
<dbReference type="GO" id="GO:0016314">
    <property type="term" value="F:phosphatidylinositol-3,4,5-trisphosphate 3-phosphatase activity"/>
    <property type="evidence" value="ECO:0007669"/>
    <property type="project" value="UniProtKB-EC"/>
</dbReference>
<feature type="region of interest" description="Disordered" evidence="3">
    <location>
        <begin position="458"/>
        <end position="622"/>
    </location>
</feature>
<dbReference type="Pfam" id="PF00782">
    <property type="entry name" value="DSPc"/>
    <property type="match status" value="1"/>
</dbReference>
<feature type="domain" description="Phosphatase tensin-type" evidence="5">
    <location>
        <begin position="51"/>
        <end position="225"/>
    </location>
</feature>
<dbReference type="SUPFAM" id="SSF52799">
    <property type="entry name" value="(Phosphotyrosine protein) phosphatases II"/>
    <property type="match status" value="1"/>
</dbReference>
<proteinExistence type="predicted"/>
<sequence>MVCMRQAEAEQLVIQHSLYDALYRTALYSSTLRCSNRPRHASLLRQIVAGPRARHPEAGLDLCYVTDNIIATSGPSGTYPQRYYRNPLDSLVKFLDYKHGEDWAIWEFRAEGTGYPDSEVYNRVYHYPFPDHHPPPFALIPNIMASMRNWLHEKEGRVVVVHCKAGKGRSGTASCSYLISEEGWPVDKALQRFTQRRMRPNMGKGVSIPSQLRWIGYVDRWKHNKLYVERQIEVLEIHCWALRDGVKIQVEGFVKDGKIIKNFHTFTREEREVVRGEVKTTTMSQAVQEVMYKNGLGRSNSKKGGPKPQAPTPDEQTGTGDQALEKDVAIGDVSAVKQLDSTKEDMQTGDVVFRPSRRVVLPTNDINIDIERRNKAAFDLTMVTAVAHVWFNAYFEGNGPEQNGVADESGVFEIGWDAMDGIKGSSRRGTQAFEKIAIVWRALKPNEGETNVVITEPKEGEEVEQASPADWTGETDITPSEGKDLGLRTSSPTTSNTNISKASSIKEAFNSKPQQIITVPGRGSQDSSRDDVKPHGPNGETVVQKPGIISSMLGSSGGSGNANESGPKTNLSSQVDGPAHCRAGGATEDGASFPTNSVEGTVTGKQHVSTDELPDGKAEDHLETAKEHALGHLGKKKQLSS</sequence>